<name>A0ABQ9MHT8_HEVBR</name>
<feature type="non-terminal residue" evidence="1">
    <location>
        <position position="73"/>
    </location>
</feature>
<evidence type="ECO:0000313" key="2">
    <source>
        <dbReference type="Proteomes" id="UP001174677"/>
    </source>
</evidence>
<feature type="non-terminal residue" evidence="1">
    <location>
        <position position="1"/>
    </location>
</feature>
<comment type="caution">
    <text evidence="1">The sequence shown here is derived from an EMBL/GenBank/DDBJ whole genome shotgun (WGS) entry which is preliminary data.</text>
</comment>
<evidence type="ECO:0000313" key="1">
    <source>
        <dbReference type="EMBL" id="KAJ9178626.1"/>
    </source>
</evidence>
<dbReference type="EMBL" id="JARPOI010000006">
    <property type="protein sequence ID" value="KAJ9178626.1"/>
    <property type="molecule type" value="Genomic_DNA"/>
</dbReference>
<reference evidence="1" key="1">
    <citation type="journal article" date="2023" name="Plant Biotechnol. J.">
        <title>Chromosome-level wild Hevea brasiliensis genome provides new tools for genomic-assisted breeding and valuable loci to elevate rubber yield.</title>
        <authorList>
            <person name="Cheng H."/>
            <person name="Song X."/>
            <person name="Hu Y."/>
            <person name="Wu T."/>
            <person name="Yang Q."/>
            <person name="An Z."/>
            <person name="Feng S."/>
            <person name="Deng Z."/>
            <person name="Wu W."/>
            <person name="Zeng X."/>
            <person name="Tu M."/>
            <person name="Wang X."/>
            <person name="Huang H."/>
        </authorList>
    </citation>
    <scope>NUCLEOTIDE SEQUENCE</scope>
    <source>
        <strain evidence="1">MT/VB/25A 57/8</strain>
    </source>
</reference>
<protein>
    <submittedName>
        <fullName evidence="1">Uncharacterized protein</fullName>
    </submittedName>
</protein>
<proteinExistence type="predicted"/>
<accession>A0ABQ9MHT8</accession>
<keyword evidence="2" id="KW-1185">Reference proteome</keyword>
<gene>
    <name evidence="1" type="ORF">P3X46_010495</name>
</gene>
<dbReference type="Proteomes" id="UP001174677">
    <property type="component" value="Chromosome 6"/>
</dbReference>
<sequence length="73" mass="8093">SGINSGGKAKMIDYLKLDVSTYKEGDDSFEYVKAIKMIAKELGASNSRAIQMIGFALKCKKAKEWNKPYVASR</sequence>
<organism evidence="1 2">
    <name type="scientific">Hevea brasiliensis</name>
    <name type="common">Para rubber tree</name>
    <name type="synonym">Siphonia brasiliensis</name>
    <dbReference type="NCBI Taxonomy" id="3981"/>
    <lineage>
        <taxon>Eukaryota</taxon>
        <taxon>Viridiplantae</taxon>
        <taxon>Streptophyta</taxon>
        <taxon>Embryophyta</taxon>
        <taxon>Tracheophyta</taxon>
        <taxon>Spermatophyta</taxon>
        <taxon>Magnoliopsida</taxon>
        <taxon>eudicotyledons</taxon>
        <taxon>Gunneridae</taxon>
        <taxon>Pentapetalae</taxon>
        <taxon>rosids</taxon>
        <taxon>fabids</taxon>
        <taxon>Malpighiales</taxon>
        <taxon>Euphorbiaceae</taxon>
        <taxon>Crotonoideae</taxon>
        <taxon>Micrandreae</taxon>
        <taxon>Hevea</taxon>
    </lineage>
</organism>